<dbReference type="EC" id="4.2.2.n1" evidence="3"/>
<dbReference type="HOGENOM" id="CLU_044583_0_0_6"/>
<evidence type="ECO:0000256" key="3">
    <source>
        <dbReference type="ARBA" id="ARBA00012587"/>
    </source>
</evidence>
<dbReference type="EMBL" id="CP003547">
    <property type="protein sequence ID" value="AFP85840.1"/>
    <property type="molecule type" value="Genomic_DNA"/>
</dbReference>
<protein>
    <recommendedName>
        <fullName evidence="3">peptidoglycan lytic exotransglycosylase</fullName>
        <ecNumber evidence="3">4.2.2.n1</ecNumber>
    </recommendedName>
</protein>
<dbReference type="Gene3D" id="1.10.530.10">
    <property type="match status" value="1"/>
</dbReference>
<dbReference type="CDD" id="cd16893">
    <property type="entry name" value="LT_MltC_MltE"/>
    <property type="match status" value="1"/>
</dbReference>
<dbReference type="Proteomes" id="UP000003937">
    <property type="component" value="Chromosome"/>
</dbReference>
<organism evidence="9 10">
    <name type="scientific">secondary endosymbiont of Heteropsylla cubana</name>
    <dbReference type="NCBI Taxonomy" id="134287"/>
    <lineage>
        <taxon>Bacteria</taxon>
        <taxon>Pseudomonadati</taxon>
        <taxon>Pseudomonadota</taxon>
        <taxon>Gammaproteobacteria</taxon>
        <taxon>Enterobacterales</taxon>
        <taxon>Enterobacteriaceae</taxon>
        <taxon>aphid secondary symbionts</taxon>
    </lineage>
</organism>
<dbReference type="PANTHER" id="PTHR37423:SF2">
    <property type="entry name" value="MEMBRANE-BOUND LYTIC MUREIN TRANSGLYCOSYLASE C"/>
    <property type="match status" value="1"/>
</dbReference>
<dbReference type="GO" id="GO:0000270">
    <property type="term" value="P:peptidoglycan metabolic process"/>
    <property type="evidence" value="ECO:0007669"/>
    <property type="project" value="InterPro"/>
</dbReference>
<dbReference type="GO" id="GO:0071555">
    <property type="term" value="P:cell wall organization"/>
    <property type="evidence" value="ECO:0007669"/>
    <property type="project" value="UniProtKB-KW"/>
</dbReference>
<keyword evidence="5" id="KW-0961">Cell wall biogenesis/degradation</keyword>
<feature type="signal peptide" evidence="6">
    <location>
        <begin position="1"/>
        <end position="21"/>
    </location>
</feature>
<dbReference type="InterPro" id="IPR008258">
    <property type="entry name" value="Transglycosylase_SLT_dom_1"/>
</dbReference>
<dbReference type="PROSITE" id="PS00922">
    <property type="entry name" value="TRANSGLYCOSYLASE"/>
    <property type="match status" value="1"/>
</dbReference>
<dbReference type="RefSeq" id="WP_014889137.1">
    <property type="nucleotide sequence ID" value="NC_018420.1"/>
</dbReference>
<dbReference type="Pfam" id="PF11873">
    <property type="entry name" value="Mltc_N"/>
    <property type="match status" value="1"/>
</dbReference>
<dbReference type="PATRIC" id="fig|134287.3.peg.525"/>
<evidence type="ECO:0000259" key="8">
    <source>
        <dbReference type="Pfam" id="PF11873"/>
    </source>
</evidence>
<evidence type="ECO:0000256" key="2">
    <source>
        <dbReference type="ARBA" id="ARBA00007734"/>
    </source>
</evidence>
<dbReference type="KEGG" id="sehc:A35E_00551"/>
<keyword evidence="6" id="KW-0732">Signal</keyword>
<keyword evidence="10" id="KW-1185">Reference proteome</keyword>
<evidence type="ECO:0000259" key="7">
    <source>
        <dbReference type="Pfam" id="PF01464"/>
    </source>
</evidence>
<dbReference type="AlphaFoldDB" id="J3TZA5"/>
<comment type="similarity">
    <text evidence="2">Belongs to the transglycosylase Slt family.</text>
</comment>
<dbReference type="InterPro" id="IPR024570">
    <property type="entry name" value="Murein_transglycosylaseC_N"/>
</dbReference>
<sequence precursor="true">MKKNLLLLIIFPLLTSCSANNYNKKHQHHIKDIDGFNIFVGQFANNIETMWGIKKVLIAKPRDYIKYTDHYQTRIHINFDLGVINIETINTENPIARLRQAIISTILMSKNTGIMTLYADASDIPISNEPFLYGQVVDQDNHPIRFVSQAANFANHLLQTRLEICITNPQKIWSVTIKLIPNHVDKRANEYLSMVKKSSRKYGIDQSLILAIIQAESSFNPYAVSQTEALGLMQIMKQSAGRDVFKMKGQWGEPSRSYLLDPQNNIDTGTAYLAILQNTYLSGITNPKSRHYAVITAYNSGAGSVLRVFSHDQTEALQIINGMLPDQVYQTLTTHHPSSESRRYLYKVHALQKHYRR</sequence>
<proteinExistence type="inferred from homology"/>
<comment type="catalytic activity">
    <reaction evidence="1">
        <text>Exolytic cleavage of the (1-&gt;4)-beta-glycosidic linkage between N-acetylmuramic acid (MurNAc) and N-acetylglucosamine (GlcNAc) residues in peptidoglycan, from either the reducing or the non-reducing ends of the peptidoglycan chains, with concomitant formation of a 1,6-anhydrobond in the MurNAc residue.</text>
        <dbReference type="EC" id="4.2.2.n1"/>
    </reaction>
</comment>
<dbReference type="InterPro" id="IPR000189">
    <property type="entry name" value="Transglyc_AS"/>
</dbReference>
<dbReference type="Pfam" id="PF01464">
    <property type="entry name" value="SLT"/>
    <property type="match status" value="1"/>
</dbReference>
<dbReference type="STRING" id="134287.A35E_00551"/>
<dbReference type="InterPro" id="IPR023346">
    <property type="entry name" value="Lysozyme-like_dom_sf"/>
</dbReference>
<feature type="domain" description="Transglycosylase SLT" evidence="7">
    <location>
        <begin position="194"/>
        <end position="316"/>
    </location>
</feature>
<dbReference type="GO" id="GO:0008933">
    <property type="term" value="F:peptidoglycan lytic transglycosylase activity"/>
    <property type="evidence" value="ECO:0007669"/>
    <property type="project" value="InterPro"/>
</dbReference>
<keyword evidence="4" id="KW-0456">Lyase</keyword>
<dbReference type="PROSITE" id="PS51257">
    <property type="entry name" value="PROKAR_LIPOPROTEIN"/>
    <property type="match status" value="1"/>
</dbReference>
<feature type="domain" description="Murein transglycosylase-C N-terminal" evidence="8">
    <location>
        <begin position="30"/>
        <end position="189"/>
    </location>
</feature>
<gene>
    <name evidence="9" type="ORF">A35E_00551</name>
</gene>
<accession>J3TZA5</accession>
<dbReference type="PANTHER" id="PTHR37423">
    <property type="entry name" value="SOLUBLE LYTIC MUREIN TRANSGLYCOSYLASE-RELATED"/>
    <property type="match status" value="1"/>
</dbReference>
<evidence type="ECO:0000256" key="5">
    <source>
        <dbReference type="ARBA" id="ARBA00023316"/>
    </source>
</evidence>
<name>J3TZA5_9ENTR</name>
<evidence type="ECO:0000256" key="6">
    <source>
        <dbReference type="SAM" id="SignalP"/>
    </source>
</evidence>
<evidence type="ECO:0000256" key="4">
    <source>
        <dbReference type="ARBA" id="ARBA00023239"/>
    </source>
</evidence>
<feature type="chain" id="PRO_5003777165" description="peptidoglycan lytic exotransglycosylase" evidence="6">
    <location>
        <begin position="22"/>
        <end position="357"/>
    </location>
</feature>
<evidence type="ECO:0000256" key="1">
    <source>
        <dbReference type="ARBA" id="ARBA00001420"/>
    </source>
</evidence>
<dbReference type="GO" id="GO:0016020">
    <property type="term" value="C:membrane"/>
    <property type="evidence" value="ECO:0007669"/>
    <property type="project" value="InterPro"/>
</dbReference>
<evidence type="ECO:0000313" key="10">
    <source>
        <dbReference type="Proteomes" id="UP000003937"/>
    </source>
</evidence>
<evidence type="ECO:0000313" key="9">
    <source>
        <dbReference type="EMBL" id="AFP85840.1"/>
    </source>
</evidence>
<dbReference type="NCBIfam" id="NF008670">
    <property type="entry name" value="PRK11671.1"/>
    <property type="match status" value="1"/>
</dbReference>
<reference evidence="9 10" key="1">
    <citation type="journal article" date="2012" name="Mol. Biol. Evol.">
        <title>Genome reduction and co-evolution between the primary and secondary bacterial symbionts of psyllids.</title>
        <authorList>
            <person name="Sloan D.B."/>
            <person name="Moran N.A."/>
        </authorList>
    </citation>
    <scope>NUCLEOTIDE SEQUENCE [LARGE SCALE GENOMIC DNA]</scope>
    <source>
        <strain evidence="9">Hcub_S</strain>
    </source>
</reference>
<dbReference type="SUPFAM" id="SSF53955">
    <property type="entry name" value="Lysozyme-like"/>
    <property type="match status" value="1"/>
</dbReference>
<dbReference type="OrthoDB" id="5620293at2"/>